<dbReference type="PANTHER" id="PTHR32487:SF0">
    <property type="entry name" value="3-OXO-DELTA(4,5)-STEROID 5-BETA-REDUCTASE"/>
    <property type="match status" value="1"/>
</dbReference>
<gene>
    <name evidence="2" type="ORF">DB88DRAFT_534783</name>
</gene>
<proteinExistence type="predicted"/>
<dbReference type="SUPFAM" id="SSF51735">
    <property type="entry name" value="NAD(P)-binding Rossmann-fold domains"/>
    <property type="match status" value="1"/>
</dbReference>
<name>A0AAD9FR03_PAPLA</name>
<sequence>MSTAIVFGANGISGIALLSHLSSQPKSQWKKIIALSRREPVLDHQDERIVFKSVDLLGPEEKLEQALKEAGAKDADHVFFYAYVAKQDEQELIDVNRLLFGNALKAVAKTAPKLQSFQLQTGYKYYGTHKGGKYLAPYPWKEDSPRHSGDNFYYVQEDLLADAAKQNGWNLATSLALYATARKELEQKLVFPGSDVSWNLPYDHSIASHNAAFQVYAAVNGLEGAYNIHAGKPITFKELWPKVAEYFGLEYDDPPKATQAISDPPEQVIALHSVDQWAKDQGNKFPEIAKKLGIDSSVFDYATWDFVDFATSRTWKDVGSLERAKQAGWKNEVDVWEGYKAVFDRLKELGVVPKK</sequence>
<dbReference type="CDD" id="cd08948">
    <property type="entry name" value="5beta-POR_like_SDR_a"/>
    <property type="match status" value="1"/>
</dbReference>
<keyword evidence="3" id="KW-1185">Reference proteome</keyword>
<protein>
    <submittedName>
        <fullName evidence="2">NAD(P)-binding protein</fullName>
    </submittedName>
</protein>
<dbReference type="InterPro" id="IPR036291">
    <property type="entry name" value="NAD(P)-bd_dom_sf"/>
</dbReference>
<comment type="caution">
    <text evidence="2">The sequence shown here is derived from an EMBL/GenBank/DDBJ whole genome shotgun (WGS) entry which is preliminary data.</text>
</comment>
<evidence type="ECO:0000313" key="3">
    <source>
        <dbReference type="Proteomes" id="UP001182556"/>
    </source>
</evidence>
<reference evidence="2" key="1">
    <citation type="submission" date="2023-02" db="EMBL/GenBank/DDBJ databases">
        <title>Identification and recombinant expression of a fungal hydrolase from Papiliotrema laurentii that hydrolyzes apple cutin and clears colloidal polyester polyurethane.</title>
        <authorList>
            <consortium name="DOE Joint Genome Institute"/>
            <person name="Roman V.A."/>
            <person name="Bojanowski C."/>
            <person name="Crable B.R."/>
            <person name="Wagner D.N."/>
            <person name="Hung C.S."/>
            <person name="Nadeau L.J."/>
            <person name="Schratz L."/>
            <person name="Haridas S."/>
            <person name="Pangilinan J."/>
            <person name="Lipzen A."/>
            <person name="Na H."/>
            <person name="Yan M."/>
            <person name="Ng V."/>
            <person name="Grigoriev I.V."/>
            <person name="Spatafora J.W."/>
            <person name="Barlow D."/>
            <person name="Biffinger J."/>
            <person name="Kelley-Loughnane N."/>
            <person name="Varaljay V.A."/>
            <person name="Crookes-Goodson W.J."/>
        </authorList>
    </citation>
    <scope>NUCLEOTIDE SEQUENCE</scope>
    <source>
        <strain evidence="2">5307AH</strain>
    </source>
</reference>
<feature type="domain" description="PRISE-like Rossmann-fold" evidence="1">
    <location>
        <begin position="4"/>
        <end position="170"/>
    </location>
</feature>
<dbReference type="Pfam" id="PF22917">
    <property type="entry name" value="PRISE"/>
    <property type="match status" value="1"/>
</dbReference>
<dbReference type="Proteomes" id="UP001182556">
    <property type="component" value="Unassembled WGS sequence"/>
</dbReference>
<dbReference type="Gene3D" id="3.40.50.720">
    <property type="entry name" value="NAD(P)-binding Rossmann-like Domain"/>
    <property type="match status" value="1"/>
</dbReference>
<dbReference type="AlphaFoldDB" id="A0AAD9FR03"/>
<dbReference type="EMBL" id="JAODAN010000004">
    <property type="protein sequence ID" value="KAK1924580.1"/>
    <property type="molecule type" value="Genomic_DNA"/>
</dbReference>
<organism evidence="2 3">
    <name type="scientific">Papiliotrema laurentii</name>
    <name type="common">Cryptococcus laurentii</name>
    <dbReference type="NCBI Taxonomy" id="5418"/>
    <lineage>
        <taxon>Eukaryota</taxon>
        <taxon>Fungi</taxon>
        <taxon>Dikarya</taxon>
        <taxon>Basidiomycota</taxon>
        <taxon>Agaricomycotina</taxon>
        <taxon>Tremellomycetes</taxon>
        <taxon>Tremellales</taxon>
        <taxon>Rhynchogastremaceae</taxon>
        <taxon>Papiliotrema</taxon>
    </lineage>
</organism>
<evidence type="ECO:0000313" key="2">
    <source>
        <dbReference type="EMBL" id="KAK1924580.1"/>
    </source>
</evidence>
<dbReference type="PANTHER" id="PTHR32487">
    <property type="entry name" value="3-OXO-DELTA(4,5)-STEROID 5-BETA-REDUCTASE"/>
    <property type="match status" value="1"/>
</dbReference>
<evidence type="ECO:0000259" key="1">
    <source>
        <dbReference type="Pfam" id="PF22917"/>
    </source>
</evidence>
<accession>A0AAD9FR03</accession>
<dbReference type="InterPro" id="IPR055222">
    <property type="entry name" value="PRISE-like_Rossmann-fold"/>
</dbReference>